<keyword evidence="2" id="KW-0255">Endonuclease</keyword>
<organism evidence="2 3">
    <name type="scientific">Piscinibacterium candidicorallinum</name>
    <dbReference type="NCBI Taxonomy" id="1793872"/>
    <lineage>
        <taxon>Bacteria</taxon>
        <taxon>Pseudomonadati</taxon>
        <taxon>Pseudomonadota</taxon>
        <taxon>Betaproteobacteria</taxon>
        <taxon>Burkholderiales</taxon>
        <taxon>Piscinibacterium</taxon>
    </lineage>
</organism>
<dbReference type="InterPro" id="IPR004843">
    <property type="entry name" value="Calcineurin-like_PHP"/>
</dbReference>
<evidence type="ECO:0000313" key="2">
    <source>
        <dbReference type="EMBL" id="MFC3147651.1"/>
    </source>
</evidence>
<dbReference type="InterPro" id="IPR029052">
    <property type="entry name" value="Metallo-depent_PP-like"/>
</dbReference>
<gene>
    <name evidence="2" type="primary">pdeM</name>
    <name evidence="2" type="ORF">ACFOEN_08350</name>
</gene>
<dbReference type="GO" id="GO:0004519">
    <property type="term" value="F:endonuclease activity"/>
    <property type="evidence" value="ECO:0007669"/>
    <property type="project" value="UniProtKB-KW"/>
</dbReference>
<dbReference type="GO" id="GO:0016874">
    <property type="term" value="F:ligase activity"/>
    <property type="evidence" value="ECO:0007669"/>
    <property type="project" value="UniProtKB-KW"/>
</dbReference>
<accession>A0ABV7H4W6</accession>
<keyword evidence="2" id="KW-0378">Hydrolase</keyword>
<dbReference type="PANTHER" id="PTHR39323">
    <property type="entry name" value="BLR1149 PROTEIN"/>
    <property type="match status" value="1"/>
</dbReference>
<dbReference type="Pfam" id="PF00149">
    <property type="entry name" value="Metallophos"/>
    <property type="match status" value="1"/>
</dbReference>
<keyword evidence="3" id="KW-1185">Reference proteome</keyword>
<dbReference type="NCBIfam" id="TIGR04123">
    <property type="entry name" value="P_estr_lig_assc"/>
    <property type="match status" value="1"/>
</dbReference>
<dbReference type="GO" id="GO:0016787">
    <property type="term" value="F:hydrolase activity"/>
    <property type="evidence" value="ECO:0007669"/>
    <property type="project" value="UniProtKB-KW"/>
</dbReference>
<proteinExistence type="predicted"/>
<evidence type="ECO:0000259" key="1">
    <source>
        <dbReference type="Pfam" id="PF00149"/>
    </source>
</evidence>
<feature type="domain" description="Calcineurin-like phosphoesterase" evidence="1">
    <location>
        <begin position="31"/>
        <end position="123"/>
    </location>
</feature>
<dbReference type="RefSeq" id="WP_377302926.1">
    <property type="nucleotide sequence ID" value="NZ_CP180191.1"/>
</dbReference>
<dbReference type="EMBL" id="JBHRTI010000004">
    <property type="protein sequence ID" value="MFC3147651.1"/>
    <property type="molecule type" value="Genomic_DNA"/>
</dbReference>
<dbReference type="InterPro" id="IPR024173">
    <property type="entry name" value="Pesterase_MJ0037-like"/>
</dbReference>
<name>A0ABV7H4W6_9BURK</name>
<evidence type="ECO:0000313" key="3">
    <source>
        <dbReference type="Proteomes" id="UP001595556"/>
    </source>
</evidence>
<dbReference type="Gene3D" id="3.60.21.10">
    <property type="match status" value="1"/>
</dbReference>
<dbReference type="EC" id="3.1.-.-" evidence="2"/>
<protein>
    <submittedName>
        <fullName evidence="2">Ligase-associated DNA damage response endonuclease PdeM</fullName>
        <ecNumber evidence="2">3.1.-.-</ecNumber>
    </submittedName>
</protein>
<dbReference type="PIRSF" id="PIRSF000887">
    <property type="entry name" value="Pesterase_MJ0037"/>
    <property type="match status" value="1"/>
</dbReference>
<comment type="caution">
    <text evidence="2">The sequence shown here is derived from an EMBL/GenBank/DDBJ whole genome shotgun (WGS) entry which is preliminary data.</text>
</comment>
<dbReference type="Proteomes" id="UP001595556">
    <property type="component" value="Unassembled WGS sequence"/>
</dbReference>
<keyword evidence="2" id="KW-0436">Ligase</keyword>
<dbReference type="InterPro" id="IPR026336">
    <property type="entry name" value="PdeM-like"/>
</dbReference>
<dbReference type="PANTHER" id="PTHR39323:SF1">
    <property type="entry name" value="BLR1149 PROTEIN"/>
    <property type="match status" value="1"/>
</dbReference>
<reference evidence="3" key="1">
    <citation type="journal article" date="2019" name="Int. J. Syst. Evol. Microbiol.">
        <title>The Global Catalogue of Microorganisms (GCM) 10K type strain sequencing project: providing services to taxonomists for standard genome sequencing and annotation.</title>
        <authorList>
            <consortium name="The Broad Institute Genomics Platform"/>
            <consortium name="The Broad Institute Genome Sequencing Center for Infectious Disease"/>
            <person name="Wu L."/>
            <person name="Ma J."/>
        </authorList>
    </citation>
    <scope>NUCLEOTIDE SEQUENCE [LARGE SCALE GENOMIC DNA]</scope>
    <source>
        <strain evidence="3">KCTC 52168</strain>
    </source>
</reference>
<dbReference type="SUPFAM" id="SSF56300">
    <property type="entry name" value="Metallo-dependent phosphatases"/>
    <property type="match status" value="1"/>
</dbReference>
<keyword evidence="2" id="KW-0540">Nuclease</keyword>
<sequence length="228" mass="24409">MSTYAVHTIKSAGHTALHLLPEKAAWLPAARTLLVADPHFGKAAVFRARGIPVPRGSTGGSLQTLSMLIERLEAQQLVFLGDFMHARESHSEGTLDTLARFRAAHASCAMTLVRGNHDSHAGDPPPTLNISIVDEPFIVGELALKHHPDPEPDHYVLAGHLHPCVRLAAAGDAARLPCFWMGEHVGVLPAFGEFTGMHPVRASAADRIYAVAAERVFALPPAQERAAG</sequence>